<dbReference type="PRINTS" id="PR00035">
    <property type="entry name" value="HTHGNTR"/>
</dbReference>
<dbReference type="SUPFAM" id="SSF48008">
    <property type="entry name" value="GntR ligand-binding domain-like"/>
    <property type="match status" value="1"/>
</dbReference>
<dbReference type="InterPro" id="IPR008920">
    <property type="entry name" value="TF_FadR/GntR_C"/>
</dbReference>
<evidence type="ECO:0000313" key="5">
    <source>
        <dbReference type="EMBL" id="QED49500.1"/>
    </source>
</evidence>
<dbReference type="STRING" id="1742359.GCA_001439625_01353"/>
<dbReference type="KEGG" id="bda:FSZ17_20780"/>
<dbReference type="PRINTS" id="PR00598">
    <property type="entry name" value="HTHMARR"/>
</dbReference>
<keyword evidence="6" id="KW-1185">Reference proteome</keyword>
<dbReference type="SMART" id="SM00895">
    <property type="entry name" value="FCD"/>
    <property type="match status" value="1"/>
</dbReference>
<keyword evidence="2" id="KW-0238">DNA-binding</keyword>
<dbReference type="InterPro" id="IPR000524">
    <property type="entry name" value="Tscrpt_reg_HTH_GntR"/>
</dbReference>
<evidence type="ECO:0000256" key="3">
    <source>
        <dbReference type="ARBA" id="ARBA00023163"/>
    </source>
</evidence>
<dbReference type="Pfam" id="PF00392">
    <property type="entry name" value="GntR"/>
    <property type="match status" value="1"/>
</dbReference>
<evidence type="ECO:0000259" key="4">
    <source>
        <dbReference type="PROSITE" id="PS50949"/>
    </source>
</evidence>
<gene>
    <name evidence="5" type="ORF">FSZ17_20780</name>
</gene>
<organism evidence="5 6">
    <name type="scientific">Cytobacillus dafuensis</name>
    <name type="common">Bacillus dafuensis</name>
    <dbReference type="NCBI Taxonomy" id="1742359"/>
    <lineage>
        <taxon>Bacteria</taxon>
        <taxon>Bacillati</taxon>
        <taxon>Bacillota</taxon>
        <taxon>Bacilli</taxon>
        <taxon>Bacillales</taxon>
        <taxon>Bacillaceae</taxon>
        <taxon>Cytobacillus</taxon>
    </lineage>
</organism>
<dbReference type="CDD" id="cd07377">
    <property type="entry name" value="WHTH_GntR"/>
    <property type="match status" value="1"/>
</dbReference>
<dbReference type="PANTHER" id="PTHR43537">
    <property type="entry name" value="TRANSCRIPTIONAL REGULATOR, GNTR FAMILY"/>
    <property type="match status" value="1"/>
</dbReference>
<dbReference type="InterPro" id="IPR000835">
    <property type="entry name" value="HTH_MarR-typ"/>
</dbReference>
<dbReference type="GO" id="GO:0003700">
    <property type="term" value="F:DNA-binding transcription factor activity"/>
    <property type="evidence" value="ECO:0007669"/>
    <property type="project" value="InterPro"/>
</dbReference>
<sequence>MNERAKASRVSTKDIAHIALREMIIKGELEPGQPIAEEELAKELQISRTPLREALQILELEGLVNRSLNGRMNVAPISIQEVKEIFVIRSNLEGIVVEDAIDNITQKDIDHLTHLIKLLKMAISLEDYETIDRFGKQFHEYIYTVSGNKMAVKFLYQINSMINRYRRLAHKSIGDTKQSIKEHKMILHYIIQKDKINAVEEMKKHILGSLNQAIKTVEKYEHT</sequence>
<evidence type="ECO:0000256" key="2">
    <source>
        <dbReference type="ARBA" id="ARBA00023125"/>
    </source>
</evidence>
<protein>
    <submittedName>
        <fullName evidence="5">GntR family transcriptional regulator</fullName>
    </submittedName>
</protein>
<name>A0A5B8Z972_CYTDA</name>
<dbReference type="Proteomes" id="UP000321555">
    <property type="component" value="Chromosome"/>
</dbReference>
<feature type="domain" description="HTH gntR-type" evidence="4">
    <location>
        <begin position="10"/>
        <end position="77"/>
    </location>
</feature>
<keyword evidence="3" id="KW-0804">Transcription</keyword>
<evidence type="ECO:0000256" key="1">
    <source>
        <dbReference type="ARBA" id="ARBA00023015"/>
    </source>
</evidence>
<dbReference type="Gene3D" id="1.10.10.10">
    <property type="entry name" value="Winged helix-like DNA-binding domain superfamily/Winged helix DNA-binding domain"/>
    <property type="match status" value="1"/>
</dbReference>
<dbReference type="SMART" id="SM00345">
    <property type="entry name" value="HTH_GNTR"/>
    <property type="match status" value="1"/>
</dbReference>
<dbReference type="InterPro" id="IPR036390">
    <property type="entry name" value="WH_DNA-bd_sf"/>
</dbReference>
<dbReference type="GO" id="GO:0003677">
    <property type="term" value="F:DNA binding"/>
    <property type="evidence" value="ECO:0007669"/>
    <property type="project" value="UniProtKB-KW"/>
</dbReference>
<dbReference type="OrthoDB" id="9781630at2"/>
<dbReference type="RefSeq" id="WP_057776388.1">
    <property type="nucleotide sequence ID" value="NZ_CP042593.1"/>
</dbReference>
<dbReference type="PROSITE" id="PS50949">
    <property type="entry name" value="HTH_GNTR"/>
    <property type="match status" value="1"/>
</dbReference>
<keyword evidence="1" id="KW-0805">Transcription regulation</keyword>
<dbReference type="SUPFAM" id="SSF46785">
    <property type="entry name" value="Winged helix' DNA-binding domain"/>
    <property type="match status" value="1"/>
</dbReference>
<dbReference type="InterPro" id="IPR036388">
    <property type="entry name" value="WH-like_DNA-bd_sf"/>
</dbReference>
<dbReference type="EMBL" id="CP042593">
    <property type="protein sequence ID" value="QED49500.1"/>
    <property type="molecule type" value="Genomic_DNA"/>
</dbReference>
<dbReference type="PANTHER" id="PTHR43537:SF24">
    <property type="entry name" value="GLUCONATE OPERON TRANSCRIPTIONAL REPRESSOR"/>
    <property type="match status" value="1"/>
</dbReference>
<dbReference type="AlphaFoldDB" id="A0A5B8Z972"/>
<dbReference type="Pfam" id="PF07729">
    <property type="entry name" value="FCD"/>
    <property type="match status" value="1"/>
</dbReference>
<dbReference type="Gene3D" id="1.20.120.530">
    <property type="entry name" value="GntR ligand-binding domain-like"/>
    <property type="match status" value="1"/>
</dbReference>
<accession>A0A5B8Z972</accession>
<reference evidence="6" key="1">
    <citation type="submission" date="2019-08" db="EMBL/GenBank/DDBJ databases">
        <authorList>
            <person name="Zheng X."/>
        </authorList>
    </citation>
    <scope>NUCLEOTIDE SEQUENCE [LARGE SCALE GENOMIC DNA]</scope>
    <source>
        <strain evidence="6">FJAT-25496</strain>
    </source>
</reference>
<dbReference type="InterPro" id="IPR011711">
    <property type="entry name" value="GntR_C"/>
</dbReference>
<evidence type="ECO:0000313" key="6">
    <source>
        <dbReference type="Proteomes" id="UP000321555"/>
    </source>
</evidence>
<proteinExistence type="predicted"/>